<dbReference type="InterPro" id="IPR029063">
    <property type="entry name" value="SAM-dependent_MTases_sf"/>
</dbReference>
<dbReference type="GeneID" id="18503307"/>
<dbReference type="EMBL" id="KF772234">
    <property type="protein sequence ID" value="AHG23486.1"/>
    <property type="molecule type" value="Genomic_DNA"/>
</dbReference>
<sequence>MTAYYNEIDPYAAQWLRNLIAEGHIAPGIVDERSIEDITPNELTEFTQCHFFAGIGVWSLALRRAGWPDDRPVWTGSCPCQPFSAAGKGAGVADERHLWPAFFHLISQCSPSVVFGEQVSSKDGLGWLDIVQTDLENAGYASAAADLCAAGVGAPHIRQRLYWVADANHQRQEGKQPRHHAEGWEGQDFLPSRLCDGAGVSSVSAESGRVATIRSITETGQSLRVADAEGGRWGEKLQNIGGGTTGVGAREIILPAGVVTNDAAGPTNGHWRDSDWLSCRDGKWRPVEPGTFPLANGITSRVGRLRAYGNAICAQLAEEFIRAYLDTEKN</sequence>
<accession>W0LID5</accession>
<keyword evidence="1 3" id="KW-0489">Methyltransferase</keyword>
<reference evidence="3 4" key="1">
    <citation type="submission" date="2013-10" db="EMBL/GenBank/DDBJ databases">
        <title>Identification of broad host specificity determinant of Edwardsiella ictaluri specific bacteriophages.</title>
        <authorList>
            <person name="Hossain M.J."/>
            <person name="Carrias A."/>
            <person name="Terhune J.S."/>
            <person name="Liles M.R."/>
        </authorList>
    </citation>
    <scope>NUCLEOTIDE SEQUENCE [LARGE SCALE GENOMIC DNA]</scope>
</reference>
<dbReference type="KEGG" id="vg:18503307"/>
<dbReference type="SUPFAM" id="SSF53335">
    <property type="entry name" value="S-adenosyl-L-methionine-dependent methyltransferases"/>
    <property type="match status" value="1"/>
</dbReference>
<dbReference type="GO" id="GO:0008168">
    <property type="term" value="F:methyltransferase activity"/>
    <property type="evidence" value="ECO:0007669"/>
    <property type="project" value="UniProtKB-KW"/>
</dbReference>
<evidence type="ECO:0000256" key="2">
    <source>
        <dbReference type="ARBA" id="ARBA00022679"/>
    </source>
</evidence>
<dbReference type="Gene3D" id="3.40.50.150">
    <property type="entry name" value="Vaccinia Virus protein VP39"/>
    <property type="match status" value="1"/>
</dbReference>
<dbReference type="RefSeq" id="YP_009004663.1">
    <property type="nucleotide sequence ID" value="NC_023555.1"/>
</dbReference>
<dbReference type="OrthoDB" id="11289at10239"/>
<dbReference type="InterPro" id="IPR001525">
    <property type="entry name" value="C5_MeTfrase"/>
</dbReference>
<keyword evidence="2 3" id="KW-0808">Transferase</keyword>
<name>W0LID5_9CAUD</name>
<evidence type="ECO:0000256" key="1">
    <source>
        <dbReference type="ARBA" id="ARBA00022603"/>
    </source>
</evidence>
<organism evidence="3 4">
    <name type="scientific">Edwardsiella phage eiAU-183</name>
    <dbReference type="NCBI Taxonomy" id="1391659"/>
    <lineage>
        <taxon>Viruses</taxon>
        <taxon>Duplodnaviria</taxon>
        <taxon>Heunggongvirae</taxon>
        <taxon>Uroviricota</taxon>
        <taxon>Caudoviricetes</taxon>
        <taxon>Eiauvirus</taxon>
        <taxon>Eiauvirus eiAU</taxon>
    </lineage>
</organism>
<gene>
    <name evidence="3" type="ORF">O197_16</name>
</gene>
<dbReference type="Pfam" id="PF00145">
    <property type="entry name" value="DNA_methylase"/>
    <property type="match status" value="1"/>
</dbReference>
<evidence type="ECO:0000313" key="3">
    <source>
        <dbReference type="EMBL" id="AHG23486.1"/>
    </source>
</evidence>
<dbReference type="GO" id="GO:0032259">
    <property type="term" value="P:methylation"/>
    <property type="evidence" value="ECO:0007669"/>
    <property type="project" value="UniProtKB-KW"/>
</dbReference>
<protein>
    <submittedName>
        <fullName evidence="3">Methyltransferase</fullName>
    </submittedName>
</protein>
<proteinExistence type="predicted"/>
<evidence type="ECO:0000313" key="4">
    <source>
        <dbReference type="Proteomes" id="UP000019123"/>
    </source>
</evidence>
<dbReference type="Proteomes" id="UP000019123">
    <property type="component" value="Segment"/>
</dbReference>
<dbReference type="REBASE" id="77371">
    <property type="entry name" value="M.Eph183ORF16P"/>
</dbReference>